<sequence length="412" mass="45684">MATAFVPIMPVLAPFDSATRPSNHYRTPESVSSSVRPFTVSPTRRTFSILDFEPKIKVVVQPQHAHAHVQSQAAVLEDEKRKSNQPPPPPYRDSGRSNVQPDRDLAAQDGLPAFRPLPLKLRFDPGQPREIADLLRKARSSTSGRKGVWFFRGLSLQDTFAPLELLLLGAVSLYTAATLFTSLQVGLAAPPFSSAYIARLQELSAHAHHLPKLRQLGQKDSRGETIEWLLGAAALVALAFLRSARHGLYRGIPYLFAVGTAFFACAGLISGLYRLLTRRQRALRAPTPRAMRRNATLRRVVYLVDTAAAVHFALGRLSDAMCRPLSFWTVWAAYALVPPVVLVVFETVSAWRRQVNPEIRTVRYRMHRPSTETLAGGRPKLVAEAEDDVPPPRANAVMKEIAIGSTAQQRWL</sequence>
<reference evidence="3 4" key="1">
    <citation type="journal article" date="2018" name="Front. Microbiol.">
        <title>Prospects for Fungal Bioremediation of Acidic Radioactive Waste Sites: Characterization and Genome Sequence of Rhodotorula taiwanensis MD1149.</title>
        <authorList>
            <person name="Tkavc R."/>
            <person name="Matrosova V.Y."/>
            <person name="Grichenko O.E."/>
            <person name="Gostincar C."/>
            <person name="Volpe R.P."/>
            <person name="Klimenkova P."/>
            <person name="Gaidamakova E.K."/>
            <person name="Zhou C.E."/>
            <person name="Stewart B.J."/>
            <person name="Lyman M.G."/>
            <person name="Malfatti S.A."/>
            <person name="Rubinfeld B."/>
            <person name="Courtot M."/>
            <person name="Singh J."/>
            <person name="Dalgard C.L."/>
            <person name="Hamilton T."/>
            <person name="Frey K.G."/>
            <person name="Gunde-Cimerman N."/>
            <person name="Dugan L."/>
            <person name="Daly M.J."/>
        </authorList>
    </citation>
    <scope>NUCLEOTIDE SEQUENCE [LARGE SCALE GENOMIC DNA]</scope>
    <source>
        <strain evidence="3 4">MD1149</strain>
    </source>
</reference>
<dbReference type="OrthoDB" id="2527895at2759"/>
<comment type="caution">
    <text evidence="3">The sequence shown here is derived from an EMBL/GenBank/DDBJ whole genome shotgun (WGS) entry which is preliminary data.</text>
</comment>
<proteinExistence type="predicted"/>
<dbReference type="EMBL" id="PJQD01000005">
    <property type="protein sequence ID" value="POY76396.1"/>
    <property type="molecule type" value="Genomic_DNA"/>
</dbReference>
<dbReference type="AlphaFoldDB" id="A0A2S5BHZ2"/>
<protein>
    <submittedName>
        <fullName evidence="3">Uncharacterized protein</fullName>
    </submittedName>
</protein>
<feature type="region of interest" description="Disordered" evidence="1">
    <location>
        <begin position="69"/>
        <end position="103"/>
    </location>
</feature>
<feature type="transmembrane region" description="Helical" evidence="2">
    <location>
        <begin position="326"/>
        <end position="345"/>
    </location>
</feature>
<accession>A0A2S5BHZ2</accession>
<keyword evidence="2" id="KW-1133">Transmembrane helix</keyword>
<evidence type="ECO:0000256" key="2">
    <source>
        <dbReference type="SAM" id="Phobius"/>
    </source>
</evidence>
<feature type="transmembrane region" description="Helical" evidence="2">
    <location>
        <begin position="297"/>
        <end position="314"/>
    </location>
</feature>
<dbReference type="Proteomes" id="UP000237144">
    <property type="component" value="Unassembled WGS sequence"/>
</dbReference>
<keyword evidence="2" id="KW-0472">Membrane</keyword>
<organism evidence="3 4">
    <name type="scientific">Rhodotorula taiwanensis</name>
    <dbReference type="NCBI Taxonomy" id="741276"/>
    <lineage>
        <taxon>Eukaryota</taxon>
        <taxon>Fungi</taxon>
        <taxon>Dikarya</taxon>
        <taxon>Basidiomycota</taxon>
        <taxon>Pucciniomycotina</taxon>
        <taxon>Microbotryomycetes</taxon>
        <taxon>Sporidiobolales</taxon>
        <taxon>Sporidiobolaceae</taxon>
        <taxon>Rhodotorula</taxon>
    </lineage>
</organism>
<feature type="region of interest" description="Disordered" evidence="1">
    <location>
        <begin position="16"/>
        <end position="37"/>
    </location>
</feature>
<evidence type="ECO:0000313" key="3">
    <source>
        <dbReference type="EMBL" id="POY76396.1"/>
    </source>
</evidence>
<feature type="transmembrane region" description="Helical" evidence="2">
    <location>
        <begin position="254"/>
        <end position="276"/>
    </location>
</feature>
<evidence type="ECO:0000313" key="4">
    <source>
        <dbReference type="Proteomes" id="UP000237144"/>
    </source>
</evidence>
<feature type="compositionally biased region" description="Polar residues" evidence="1">
    <location>
        <begin position="19"/>
        <end position="37"/>
    </location>
</feature>
<evidence type="ECO:0000256" key="1">
    <source>
        <dbReference type="SAM" id="MobiDB-lite"/>
    </source>
</evidence>
<gene>
    <name evidence="3" type="ORF">BMF94_0594</name>
</gene>
<name>A0A2S5BHZ2_9BASI</name>
<keyword evidence="2" id="KW-0812">Transmembrane</keyword>
<keyword evidence="4" id="KW-1185">Reference proteome</keyword>